<dbReference type="GO" id="GO:0004674">
    <property type="term" value="F:protein serine/threonine kinase activity"/>
    <property type="evidence" value="ECO:0007669"/>
    <property type="project" value="UniProtKB-EC"/>
</dbReference>
<feature type="compositionally biased region" description="Pro residues" evidence="9">
    <location>
        <begin position="377"/>
        <end position="387"/>
    </location>
</feature>
<keyword evidence="3 13" id="KW-0808">Transferase</keyword>
<name>A0ABU2BVD0_9ACTN</name>
<evidence type="ECO:0000256" key="6">
    <source>
        <dbReference type="ARBA" id="ARBA00022840"/>
    </source>
</evidence>
<feature type="domain" description="PASTA" evidence="12">
    <location>
        <begin position="492"/>
        <end position="559"/>
    </location>
</feature>
<evidence type="ECO:0000256" key="5">
    <source>
        <dbReference type="ARBA" id="ARBA00022777"/>
    </source>
</evidence>
<dbReference type="Proteomes" id="UP001183648">
    <property type="component" value="Unassembled WGS sequence"/>
</dbReference>
<dbReference type="PANTHER" id="PTHR43289">
    <property type="entry name" value="MITOGEN-ACTIVATED PROTEIN KINASE KINASE KINASE 20-RELATED"/>
    <property type="match status" value="1"/>
</dbReference>
<dbReference type="PROSITE" id="PS00108">
    <property type="entry name" value="PROTEIN_KINASE_ST"/>
    <property type="match status" value="1"/>
</dbReference>
<dbReference type="InterPro" id="IPR005543">
    <property type="entry name" value="PASTA_dom"/>
</dbReference>
<feature type="domain" description="PASTA" evidence="12">
    <location>
        <begin position="560"/>
        <end position="625"/>
    </location>
</feature>
<keyword evidence="5 13" id="KW-0418">Kinase</keyword>
<comment type="caution">
    <text evidence="13">The sequence shown here is derived from an EMBL/GenBank/DDBJ whole genome shotgun (WGS) entry which is preliminary data.</text>
</comment>
<feature type="domain" description="PASTA" evidence="12">
    <location>
        <begin position="626"/>
        <end position="690"/>
    </location>
</feature>
<reference evidence="13 14" key="1">
    <citation type="submission" date="2023-07" db="EMBL/GenBank/DDBJ databases">
        <title>Sequencing the genomes of 1000 actinobacteria strains.</title>
        <authorList>
            <person name="Klenk H.-P."/>
        </authorList>
    </citation>
    <scope>NUCLEOTIDE SEQUENCE [LARGE SCALE GENOMIC DNA]</scope>
    <source>
        <strain evidence="13 14">DSM 19426</strain>
    </source>
</reference>
<feature type="region of interest" description="Disordered" evidence="9">
    <location>
        <begin position="350"/>
        <end position="396"/>
    </location>
</feature>
<dbReference type="SMART" id="SM00220">
    <property type="entry name" value="S_TKc"/>
    <property type="match status" value="1"/>
</dbReference>
<evidence type="ECO:0000259" key="12">
    <source>
        <dbReference type="PROSITE" id="PS51178"/>
    </source>
</evidence>
<dbReference type="Gene3D" id="3.30.10.20">
    <property type="match status" value="4"/>
</dbReference>
<feature type="transmembrane region" description="Helical" evidence="10">
    <location>
        <begin position="401"/>
        <end position="422"/>
    </location>
</feature>
<evidence type="ECO:0000256" key="1">
    <source>
        <dbReference type="ARBA" id="ARBA00012513"/>
    </source>
</evidence>
<dbReference type="InterPro" id="IPR008271">
    <property type="entry name" value="Ser/Thr_kinase_AS"/>
</dbReference>
<keyword evidence="10" id="KW-0812">Transmembrane</keyword>
<evidence type="ECO:0000259" key="11">
    <source>
        <dbReference type="PROSITE" id="PS50011"/>
    </source>
</evidence>
<keyword evidence="4" id="KW-0547">Nucleotide-binding</keyword>
<dbReference type="EC" id="2.7.11.1" evidence="1"/>
<keyword evidence="10" id="KW-0472">Membrane</keyword>
<evidence type="ECO:0000256" key="10">
    <source>
        <dbReference type="SAM" id="Phobius"/>
    </source>
</evidence>
<dbReference type="SUPFAM" id="SSF56112">
    <property type="entry name" value="Protein kinase-like (PK-like)"/>
    <property type="match status" value="1"/>
</dbReference>
<evidence type="ECO:0000313" key="14">
    <source>
        <dbReference type="Proteomes" id="UP001183648"/>
    </source>
</evidence>
<evidence type="ECO:0000256" key="2">
    <source>
        <dbReference type="ARBA" id="ARBA00022527"/>
    </source>
</evidence>
<evidence type="ECO:0000256" key="4">
    <source>
        <dbReference type="ARBA" id="ARBA00022741"/>
    </source>
</evidence>
<dbReference type="Pfam" id="PF03793">
    <property type="entry name" value="PASTA"/>
    <property type="match status" value="4"/>
</dbReference>
<protein>
    <recommendedName>
        <fullName evidence="1">non-specific serine/threonine protein kinase</fullName>
        <ecNumber evidence="1">2.7.11.1</ecNumber>
    </recommendedName>
</protein>
<keyword evidence="2" id="KW-0723">Serine/threonine-protein kinase</keyword>
<dbReference type="PANTHER" id="PTHR43289:SF34">
    <property type="entry name" value="SERINE_THREONINE-PROTEIN KINASE YBDM-RELATED"/>
    <property type="match status" value="1"/>
</dbReference>
<dbReference type="CDD" id="cd14014">
    <property type="entry name" value="STKc_PknB_like"/>
    <property type="match status" value="1"/>
</dbReference>
<comment type="catalytic activity">
    <reaction evidence="7">
        <text>L-threonyl-[protein] + ATP = O-phospho-L-threonyl-[protein] + ADP + H(+)</text>
        <dbReference type="Rhea" id="RHEA:46608"/>
        <dbReference type="Rhea" id="RHEA-COMP:11060"/>
        <dbReference type="Rhea" id="RHEA-COMP:11605"/>
        <dbReference type="ChEBI" id="CHEBI:15378"/>
        <dbReference type="ChEBI" id="CHEBI:30013"/>
        <dbReference type="ChEBI" id="CHEBI:30616"/>
        <dbReference type="ChEBI" id="CHEBI:61977"/>
        <dbReference type="ChEBI" id="CHEBI:456216"/>
        <dbReference type="EC" id="2.7.11.1"/>
    </reaction>
</comment>
<dbReference type="Gene3D" id="3.30.200.20">
    <property type="entry name" value="Phosphorylase Kinase, domain 1"/>
    <property type="match status" value="1"/>
</dbReference>
<keyword evidence="10" id="KW-1133">Transmembrane helix</keyword>
<organism evidence="13 14">
    <name type="scientific">Nocardioides marmoribigeumensis</name>
    <dbReference type="NCBI Taxonomy" id="433649"/>
    <lineage>
        <taxon>Bacteria</taxon>
        <taxon>Bacillati</taxon>
        <taxon>Actinomycetota</taxon>
        <taxon>Actinomycetes</taxon>
        <taxon>Propionibacteriales</taxon>
        <taxon>Nocardioidaceae</taxon>
        <taxon>Nocardioides</taxon>
    </lineage>
</organism>
<dbReference type="SMART" id="SM00740">
    <property type="entry name" value="PASTA"/>
    <property type="match status" value="4"/>
</dbReference>
<keyword evidence="14" id="KW-1185">Reference proteome</keyword>
<accession>A0ABU2BVD0</accession>
<evidence type="ECO:0000256" key="3">
    <source>
        <dbReference type="ARBA" id="ARBA00022679"/>
    </source>
</evidence>
<dbReference type="PROSITE" id="PS51178">
    <property type="entry name" value="PASTA"/>
    <property type="match status" value="3"/>
</dbReference>
<proteinExistence type="predicted"/>
<dbReference type="RefSeq" id="WP_310299087.1">
    <property type="nucleotide sequence ID" value="NZ_JAVDYG010000001.1"/>
</dbReference>
<evidence type="ECO:0000256" key="8">
    <source>
        <dbReference type="ARBA" id="ARBA00048679"/>
    </source>
</evidence>
<comment type="catalytic activity">
    <reaction evidence="8">
        <text>L-seryl-[protein] + ATP = O-phospho-L-seryl-[protein] + ADP + H(+)</text>
        <dbReference type="Rhea" id="RHEA:17989"/>
        <dbReference type="Rhea" id="RHEA-COMP:9863"/>
        <dbReference type="Rhea" id="RHEA-COMP:11604"/>
        <dbReference type="ChEBI" id="CHEBI:15378"/>
        <dbReference type="ChEBI" id="CHEBI:29999"/>
        <dbReference type="ChEBI" id="CHEBI:30616"/>
        <dbReference type="ChEBI" id="CHEBI:83421"/>
        <dbReference type="ChEBI" id="CHEBI:456216"/>
        <dbReference type="EC" id="2.7.11.1"/>
    </reaction>
</comment>
<keyword evidence="6" id="KW-0067">ATP-binding</keyword>
<sequence>MPRDADPLLGRLLDGRYRIVAPIDRGGMATVYEAHDLRLERDVAVKVMHDTLGDDPAFAQRFVREARSAARISHPNVVSVTDQGDSDGRLFIVMEQVRGTTLRQVVRDESPMRPERALALLEQVLMALEAAHAQGIMHRDIKPENVLISSSGQVKVADFGLARAFGADTQHTRTGGLVIGSVSYLAPEAIQQKHVDPRADVYAAGIVLFELLTGRKPHEGDGAIQVAWKHVHEDIPPPSEHTAQRIPDFVDALVLSSTARDPDRRPRDARVFLLFVRRARAALDAGVRHDPELAADFLPRALGVDTSSIDYVDDTPTVVTPLDEEHTTVIDHDAALAAVAAGAEHRSTAAAVTAAAARPPGPAPYTPPGATGSVPGPRTPPPGPPGDGPRRRPRPRRNRRGLVLFVGVLALVVLVAVAGWWLGMGRFTSTPGVLNLPEARAAAKVRDAGLEWKVSSRAFSETVTAGSVISTDPGGGHRIVQGGTVEAVVSKGPERYTVPRLHGKTLEKATQLLQDSNLTLGDVTQVFNETVPEGLVVRASPGFGVEQPPGAAVSVTVSKGPKPIRIPDFTGKDAERAQSVLGEKGFKVDVSDENSDTVPEGRVIAQTPSSGKGFRDDVIRLVVSKGPVMVEVPRLATQSVEDATKTLQDLGFQVKVVKTDLYIGWDRVVRQSPGGGDSAPKGSTVTLHIV</sequence>
<dbReference type="Gene3D" id="1.10.510.10">
    <property type="entry name" value="Transferase(Phosphotransferase) domain 1"/>
    <property type="match status" value="1"/>
</dbReference>
<evidence type="ECO:0000256" key="9">
    <source>
        <dbReference type="SAM" id="MobiDB-lite"/>
    </source>
</evidence>
<dbReference type="NCBIfam" id="NF033483">
    <property type="entry name" value="PknB_PASTA_kin"/>
    <property type="match status" value="1"/>
</dbReference>
<dbReference type="InterPro" id="IPR011009">
    <property type="entry name" value="Kinase-like_dom_sf"/>
</dbReference>
<evidence type="ECO:0000313" key="13">
    <source>
        <dbReference type="EMBL" id="MDR7361309.1"/>
    </source>
</evidence>
<evidence type="ECO:0000256" key="7">
    <source>
        <dbReference type="ARBA" id="ARBA00047899"/>
    </source>
</evidence>
<dbReference type="CDD" id="cd06577">
    <property type="entry name" value="PASTA_pknB"/>
    <property type="match status" value="4"/>
</dbReference>
<gene>
    <name evidence="13" type="ORF">J2S63_000862</name>
</gene>
<dbReference type="Pfam" id="PF00069">
    <property type="entry name" value="Pkinase"/>
    <property type="match status" value="1"/>
</dbReference>
<dbReference type="EMBL" id="JAVDYG010000001">
    <property type="protein sequence ID" value="MDR7361309.1"/>
    <property type="molecule type" value="Genomic_DNA"/>
</dbReference>
<dbReference type="InterPro" id="IPR000719">
    <property type="entry name" value="Prot_kinase_dom"/>
</dbReference>
<dbReference type="PROSITE" id="PS50011">
    <property type="entry name" value="PROTEIN_KINASE_DOM"/>
    <property type="match status" value="1"/>
</dbReference>
<feature type="domain" description="Protein kinase" evidence="11">
    <location>
        <begin position="17"/>
        <end position="276"/>
    </location>
</feature>